<evidence type="ECO:0000256" key="3">
    <source>
        <dbReference type="ARBA" id="ARBA00022490"/>
    </source>
</evidence>
<dbReference type="RefSeq" id="WP_005600535.1">
    <property type="nucleotide sequence ID" value="NZ_UFRM01000001.1"/>
</dbReference>
<comment type="similarity">
    <text evidence="2 5">Belongs to the histone-like protein H-NS family.</text>
</comment>
<dbReference type="GO" id="GO:0001217">
    <property type="term" value="F:DNA-binding transcription repressor activity"/>
    <property type="evidence" value="ECO:0007669"/>
    <property type="project" value="TreeGrafter"/>
</dbReference>
<feature type="domain" description="DNA-binding protein H-NS-like C-terminal" evidence="7">
    <location>
        <begin position="88"/>
        <end position="135"/>
    </location>
</feature>
<evidence type="ECO:0000256" key="6">
    <source>
        <dbReference type="PIRSR" id="PIRSR002096-1"/>
    </source>
</evidence>
<dbReference type="InterPro" id="IPR027444">
    <property type="entry name" value="H-NS_C_dom"/>
</dbReference>
<dbReference type="InterPro" id="IPR054180">
    <property type="entry name" value="H-NS-like_N"/>
</dbReference>
<dbReference type="PANTHER" id="PTHR38097">
    <property type="match status" value="1"/>
</dbReference>
<dbReference type="SMART" id="SM00528">
    <property type="entry name" value="HNS"/>
    <property type="match status" value="1"/>
</dbReference>
<dbReference type="Proteomes" id="UP000254253">
    <property type="component" value="Unassembled WGS sequence"/>
</dbReference>
<accession>A0A380TWL9</accession>
<dbReference type="EMBL" id="UFRN01000002">
    <property type="protein sequence ID" value="SUT92635.1"/>
    <property type="molecule type" value="Genomic_DNA"/>
</dbReference>
<dbReference type="GO" id="GO:0030527">
    <property type="term" value="F:structural constituent of chromatin"/>
    <property type="evidence" value="ECO:0007669"/>
    <property type="project" value="InterPro"/>
</dbReference>
<dbReference type="InterPro" id="IPR037150">
    <property type="entry name" value="H-NS_C_dom_sf"/>
</dbReference>
<keyword evidence="9" id="KW-1185">Reference proteome</keyword>
<reference evidence="8 9" key="1">
    <citation type="submission" date="2018-06" db="EMBL/GenBank/DDBJ databases">
        <authorList>
            <consortium name="Pathogen Informatics"/>
            <person name="Doyle S."/>
        </authorList>
    </citation>
    <scope>NUCLEOTIDE SEQUENCE [LARGE SCALE GENOMIC DNA]</scope>
    <source>
        <strain evidence="8 9">NCTC4191</strain>
    </source>
</reference>
<dbReference type="GO" id="GO:0005829">
    <property type="term" value="C:cytosol"/>
    <property type="evidence" value="ECO:0007669"/>
    <property type="project" value="TreeGrafter"/>
</dbReference>
<dbReference type="Gene3D" id="1.10.287.1050">
    <property type="entry name" value="H-NS histone-like proteins"/>
    <property type="match status" value="1"/>
</dbReference>
<dbReference type="GO" id="GO:0032993">
    <property type="term" value="C:protein-DNA complex"/>
    <property type="evidence" value="ECO:0007669"/>
    <property type="project" value="TreeGrafter"/>
</dbReference>
<evidence type="ECO:0000259" key="7">
    <source>
        <dbReference type="SMART" id="SM00528"/>
    </source>
</evidence>
<sequence length="135" mass="15248">MSDILKTLSNIRNLRALAKDSTLEQMESLLEKVSIVVEEKRELVKAQELEQAKVMEGLKKYKELLAQDGISAEELVALLNNATEHKKREPRAPRPAKYKYVDENGNEKTWTGQGRTPRPIQKALDEGKSLASFAI</sequence>
<dbReference type="GO" id="GO:0003680">
    <property type="term" value="F:minor groove of adenine-thymine-rich DNA binding"/>
    <property type="evidence" value="ECO:0007669"/>
    <property type="project" value="TreeGrafter"/>
</dbReference>
<feature type="DNA-binding region" evidence="6">
    <location>
        <begin position="113"/>
        <end position="118"/>
    </location>
</feature>
<dbReference type="GO" id="GO:0009295">
    <property type="term" value="C:nucleoid"/>
    <property type="evidence" value="ECO:0007669"/>
    <property type="project" value="UniProtKB-SubCell"/>
</dbReference>
<evidence type="ECO:0000256" key="4">
    <source>
        <dbReference type="ARBA" id="ARBA00023125"/>
    </source>
</evidence>
<dbReference type="InterPro" id="IPR001801">
    <property type="entry name" value="Histone_HNS"/>
</dbReference>
<dbReference type="Pfam" id="PF22470">
    <property type="entry name" value="Histone_HNS_N"/>
    <property type="match status" value="1"/>
</dbReference>
<dbReference type="GO" id="GO:0003681">
    <property type="term" value="F:bent DNA binding"/>
    <property type="evidence" value="ECO:0007669"/>
    <property type="project" value="TreeGrafter"/>
</dbReference>
<name>A0A380TWL9_ACTLI</name>
<comment type="subcellular location">
    <subcellularLocation>
        <location evidence="1">Cytoplasm</location>
        <location evidence="1">Nucleoid</location>
    </subcellularLocation>
</comment>
<gene>
    <name evidence="8" type="primary">hns</name>
    <name evidence="8" type="ORF">NCTC4191_00893</name>
</gene>
<proteinExistence type="inferred from homology"/>
<protein>
    <recommendedName>
        <fullName evidence="5">DNA-binding protein</fullName>
    </recommendedName>
</protein>
<keyword evidence="3" id="KW-0963">Cytoplasm</keyword>
<dbReference type="PIRSF" id="PIRSF002096">
    <property type="entry name" value="HnS"/>
    <property type="match status" value="1"/>
</dbReference>
<dbReference type="PANTHER" id="PTHR38097:SF2">
    <property type="entry name" value="DNA-BINDING PROTEIN STPA"/>
    <property type="match status" value="1"/>
</dbReference>
<dbReference type="Pfam" id="PF00816">
    <property type="entry name" value="Histone_HNS"/>
    <property type="match status" value="1"/>
</dbReference>
<evidence type="ECO:0000256" key="2">
    <source>
        <dbReference type="ARBA" id="ARBA00010610"/>
    </source>
</evidence>
<evidence type="ECO:0000256" key="1">
    <source>
        <dbReference type="ARBA" id="ARBA00004453"/>
    </source>
</evidence>
<dbReference type="GO" id="GO:0000976">
    <property type="term" value="F:transcription cis-regulatory region binding"/>
    <property type="evidence" value="ECO:0007669"/>
    <property type="project" value="TreeGrafter"/>
</dbReference>
<keyword evidence="4 5" id="KW-0238">DNA-binding</keyword>
<dbReference type="GO" id="GO:0046983">
    <property type="term" value="F:protein dimerization activity"/>
    <property type="evidence" value="ECO:0007669"/>
    <property type="project" value="InterPro"/>
</dbReference>
<dbReference type="Gene3D" id="4.10.430.10">
    <property type="entry name" value="Histone-like protein H-NS, C-terminal domain"/>
    <property type="match status" value="1"/>
</dbReference>
<evidence type="ECO:0000313" key="8">
    <source>
        <dbReference type="EMBL" id="SUT92635.1"/>
    </source>
</evidence>
<dbReference type="InterPro" id="IPR027454">
    <property type="entry name" value="Histone_HNS_N"/>
</dbReference>
<dbReference type="FunFam" id="4.10.430.10:FF:000001">
    <property type="entry name" value="DNA-binding protein"/>
    <property type="match status" value="1"/>
</dbReference>
<organism evidence="8 9">
    <name type="scientific">Actinobacillus lignieresii</name>
    <dbReference type="NCBI Taxonomy" id="720"/>
    <lineage>
        <taxon>Bacteria</taxon>
        <taxon>Pseudomonadati</taxon>
        <taxon>Pseudomonadota</taxon>
        <taxon>Gammaproteobacteria</taxon>
        <taxon>Pasteurellales</taxon>
        <taxon>Pasteurellaceae</taxon>
        <taxon>Actinobacillus</taxon>
    </lineage>
</organism>
<dbReference type="SUPFAM" id="SSF81273">
    <property type="entry name" value="H-NS histone-like proteins"/>
    <property type="match status" value="2"/>
</dbReference>
<evidence type="ECO:0000256" key="5">
    <source>
        <dbReference type="PIRNR" id="PIRNR002096"/>
    </source>
</evidence>
<evidence type="ECO:0000313" key="9">
    <source>
        <dbReference type="Proteomes" id="UP000254253"/>
    </source>
</evidence>
<dbReference type="AlphaFoldDB" id="A0A380TWL9"/>